<reference evidence="2" key="1">
    <citation type="journal article" date="2019" name="Int. J. Syst. Evol. Microbiol.">
        <title>The Global Catalogue of Microorganisms (GCM) 10K type strain sequencing project: providing services to taxonomists for standard genome sequencing and annotation.</title>
        <authorList>
            <consortium name="The Broad Institute Genomics Platform"/>
            <consortium name="The Broad Institute Genome Sequencing Center for Infectious Disease"/>
            <person name="Wu L."/>
            <person name="Ma J."/>
        </authorList>
    </citation>
    <scope>NUCLEOTIDE SEQUENCE [LARGE SCALE GENOMIC DNA]</scope>
    <source>
        <strain evidence="2">JCM 18542</strain>
    </source>
</reference>
<dbReference type="EMBL" id="BAABKQ010000001">
    <property type="protein sequence ID" value="GAA4809456.1"/>
    <property type="molecule type" value="Genomic_DNA"/>
</dbReference>
<protein>
    <submittedName>
        <fullName evidence="1">Uncharacterized protein</fullName>
    </submittedName>
</protein>
<comment type="caution">
    <text evidence="1">The sequence shown here is derived from an EMBL/GenBank/DDBJ whole genome shotgun (WGS) entry which is preliminary data.</text>
</comment>
<keyword evidence="2" id="KW-1185">Reference proteome</keyword>
<proteinExistence type="predicted"/>
<name>A0ABP9CID1_9ACTN</name>
<evidence type="ECO:0000313" key="1">
    <source>
        <dbReference type="EMBL" id="GAA4809456.1"/>
    </source>
</evidence>
<dbReference type="RefSeq" id="WP_200170768.1">
    <property type="nucleotide sequence ID" value="NZ_BAABKQ010000001.1"/>
</dbReference>
<accession>A0ABP9CID1</accession>
<gene>
    <name evidence="1" type="ORF">GCM10023353_11780</name>
</gene>
<evidence type="ECO:0000313" key="2">
    <source>
        <dbReference type="Proteomes" id="UP001500839"/>
    </source>
</evidence>
<sequence>MTTRIAPQAPVWVSDRAEPCRSCGTPIVWCRTEKGALMPVDAVPSKAGNVAVSRAGSELHAGVVQPRQADGMRAAGRPVFLAHFASCPHADQWRTK</sequence>
<dbReference type="Proteomes" id="UP001500839">
    <property type="component" value="Unassembled WGS sequence"/>
</dbReference>
<organism evidence="1 2">
    <name type="scientific">Tomitella cavernea</name>
    <dbReference type="NCBI Taxonomy" id="1387982"/>
    <lineage>
        <taxon>Bacteria</taxon>
        <taxon>Bacillati</taxon>
        <taxon>Actinomycetota</taxon>
        <taxon>Actinomycetes</taxon>
        <taxon>Mycobacteriales</taxon>
        <taxon>Tomitella</taxon>
    </lineage>
</organism>